<dbReference type="EMBL" id="CP002879">
    <property type="protein sequence ID" value="AEI81929.1"/>
    <property type="molecule type" value="Genomic_DNA"/>
</dbReference>
<accession>F8GX59</accession>
<dbReference type="Gene3D" id="3.40.50.720">
    <property type="entry name" value="NAD(P)-binding Rossmann-like Domain"/>
    <property type="match status" value="1"/>
</dbReference>
<dbReference type="InterPro" id="IPR036291">
    <property type="entry name" value="NAD(P)-bd_dom_sf"/>
</dbReference>
<evidence type="ECO:0000313" key="2">
    <source>
        <dbReference type="EMBL" id="AEI81929.1"/>
    </source>
</evidence>
<evidence type="ECO:0000313" key="3">
    <source>
        <dbReference type="Proteomes" id="UP000006798"/>
    </source>
</evidence>
<dbReference type="Pfam" id="PF13460">
    <property type="entry name" value="NAD_binding_10"/>
    <property type="match status" value="1"/>
</dbReference>
<name>F8GX59_CUPNN</name>
<gene>
    <name evidence="2" type="primary">yraR</name>
    <name evidence="2" type="ordered locus">CNE_BB1p05090</name>
</gene>
<dbReference type="RefSeq" id="WP_013958981.1">
    <property type="nucleotide sequence ID" value="NC_015727.1"/>
</dbReference>
<sequence length="234" mass="24834">MDTVISMLADQRRVLLSGATGLVGGLMLEVLLADSTVSEVHALSRRALNIRHPKLQVHIVDFRRLPALPPADEVYLALGTTIKVAGSQAAFRAVDLDANLALARGAVAAGVQRVGLVSAVGANAQSSMFYNRVKGELEDALKAMRLNALVMAQPSLLLDNRDGLQQPPRIGEKLAIPIAKLLAPILPGVYRPVRARAVAQALVNTVPTAKGVVVLASDMLDRIGGKLVTETSYR</sequence>
<dbReference type="Proteomes" id="UP000006798">
    <property type="component" value="Plasmid pBB1"/>
</dbReference>
<dbReference type="InterPro" id="IPR016040">
    <property type="entry name" value="NAD(P)-bd_dom"/>
</dbReference>
<dbReference type="PANTHER" id="PTHR14097">
    <property type="entry name" value="OXIDOREDUCTASE HTATIP2"/>
    <property type="match status" value="1"/>
</dbReference>
<proteinExistence type="predicted"/>
<reference evidence="2 3" key="1">
    <citation type="journal article" date="2011" name="J. Bacteriol.">
        <title>Complete genome sequence of the type strain Cupriavidus necator N-1.</title>
        <authorList>
            <person name="Poehlein A."/>
            <person name="Kusian B."/>
            <person name="Friedrich B."/>
            <person name="Daniel R."/>
            <person name="Bowien B."/>
        </authorList>
    </citation>
    <scope>NUCLEOTIDE SEQUENCE [LARGE SCALE GENOMIC DNA]</scope>
    <source>
        <strain evidence="3">ATCC 43291 / DSM 13513 / CCUG 52238 / LMG 8453 / N-1</strain>
        <plasmid evidence="2 3">pBB1</plasmid>
    </source>
</reference>
<dbReference type="KEGG" id="cnc:CNE_BB1p05090"/>
<organism evidence="2 3">
    <name type="scientific">Cupriavidus necator (strain ATCC 43291 / DSM 13513 / CCUG 52238 / LMG 8453 / N-1)</name>
    <name type="common">Ralstonia eutropha</name>
    <dbReference type="NCBI Taxonomy" id="1042878"/>
    <lineage>
        <taxon>Bacteria</taxon>
        <taxon>Pseudomonadati</taxon>
        <taxon>Pseudomonadota</taxon>
        <taxon>Betaproteobacteria</taxon>
        <taxon>Burkholderiales</taxon>
        <taxon>Burkholderiaceae</taxon>
        <taxon>Cupriavidus</taxon>
    </lineage>
</organism>
<geneLocation type="plasmid" evidence="2 3">
    <name>pBB1</name>
</geneLocation>
<dbReference type="HOGENOM" id="CLU_071330_2_1_4"/>
<evidence type="ECO:0000259" key="1">
    <source>
        <dbReference type="Pfam" id="PF13460"/>
    </source>
</evidence>
<dbReference type="AlphaFoldDB" id="F8GX59"/>
<dbReference type="GeneID" id="34312241"/>
<protein>
    <submittedName>
        <fullName evidence="2">Nucleoside-diphosphate-sugar epimerase YraR</fullName>
    </submittedName>
</protein>
<dbReference type="SUPFAM" id="SSF51735">
    <property type="entry name" value="NAD(P)-binding Rossmann-fold domains"/>
    <property type="match status" value="1"/>
</dbReference>
<feature type="domain" description="NAD(P)-binding" evidence="1">
    <location>
        <begin position="18"/>
        <end position="146"/>
    </location>
</feature>
<keyword evidence="2" id="KW-0614">Plasmid</keyword>
<dbReference type="PANTHER" id="PTHR14097:SF7">
    <property type="entry name" value="OXIDOREDUCTASE HTATIP2"/>
    <property type="match status" value="1"/>
</dbReference>